<keyword evidence="5" id="KW-1185">Reference proteome</keyword>
<dbReference type="AlphaFoldDB" id="A0A9Q2XMP6"/>
<dbReference type="PIRSF" id="PIRSF018266">
    <property type="entry name" value="FecR"/>
    <property type="match status" value="1"/>
</dbReference>
<protein>
    <submittedName>
        <fullName evidence="4">FecR domain-containing protein</fullName>
    </submittedName>
</protein>
<evidence type="ECO:0000313" key="5">
    <source>
        <dbReference type="Proteomes" id="UP001106592"/>
    </source>
</evidence>
<dbReference type="PANTHER" id="PTHR30273:SF2">
    <property type="entry name" value="PROTEIN FECR"/>
    <property type="match status" value="1"/>
</dbReference>
<organism evidence="4 5">
    <name type="scientific">Pseudomonas aegrilactucae</name>
    <dbReference type="NCBI Taxonomy" id="2854028"/>
    <lineage>
        <taxon>Bacteria</taxon>
        <taxon>Pseudomonadati</taxon>
        <taxon>Pseudomonadota</taxon>
        <taxon>Gammaproteobacteria</taxon>
        <taxon>Pseudomonadales</taxon>
        <taxon>Pseudomonadaceae</taxon>
        <taxon>Pseudomonas</taxon>
    </lineage>
</organism>
<dbReference type="RefSeq" id="WP_217976925.1">
    <property type="nucleotide sequence ID" value="NZ_JAHTBI010000066.1"/>
</dbReference>
<feature type="transmembrane region" description="Helical" evidence="1">
    <location>
        <begin position="74"/>
        <end position="94"/>
    </location>
</feature>
<keyword evidence="1" id="KW-0472">Membrane</keyword>
<gene>
    <name evidence="4" type="ORF">KUO17_18245</name>
</gene>
<comment type="caution">
    <text evidence="4">The sequence shown here is derived from an EMBL/GenBank/DDBJ whole genome shotgun (WGS) entry which is preliminary data.</text>
</comment>
<feature type="domain" description="FecR N-terminal" evidence="3">
    <location>
        <begin position="6"/>
        <end position="47"/>
    </location>
</feature>
<dbReference type="InterPro" id="IPR006860">
    <property type="entry name" value="FecR"/>
</dbReference>
<dbReference type="Pfam" id="PF16220">
    <property type="entry name" value="DUF4880"/>
    <property type="match status" value="1"/>
</dbReference>
<dbReference type="Proteomes" id="UP001106592">
    <property type="component" value="Unassembled WGS sequence"/>
</dbReference>
<evidence type="ECO:0000313" key="4">
    <source>
        <dbReference type="EMBL" id="MBV6288941.1"/>
    </source>
</evidence>
<dbReference type="InterPro" id="IPR012373">
    <property type="entry name" value="Ferrdict_sens_TM"/>
</dbReference>
<feature type="domain" description="FecR protein" evidence="2">
    <location>
        <begin position="103"/>
        <end position="195"/>
    </location>
</feature>
<keyword evidence="1" id="KW-0812">Transmembrane</keyword>
<evidence type="ECO:0000256" key="1">
    <source>
        <dbReference type="SAM" id="Phobius"/>
    </source>
</evidence>
<reference evidence="4" key="1">
    <citation type="journal article" date="2022" name="Int. J. Syst. Evol. Microbiol.">
        <title>Pseudomonas aegrilactucae sp. nov. and Pseudomonas morbosilactucae sp. nov., pathogens causing bacterial rot of lettuce in Japan.</title>
        <authorList>
            <person name="Sawada H."/>
            <person name="Fujikawa T."/>
            <person name="Satou M."/>
        </authorList>
    </citation>
    <scope>NUCLEOTIDE SEQUENCE</scope>
    <source>
        <strain evidence="4">MAFF 301350</strain>
    </source>
</reference>
<evidence type="ECO:0000259" key="2">
    <source>
        <dbReference type="Pfam" id="PF04773"/>
    </source>
</evidence>
<dbReference type="InterPro" id="IPR032623">
    <property type="entry name" value="FecR_N"/>
</dbReference>
<accession>A0A9Q2XMP6</accession>
<sequence length="306" mass="33753">MSSVREQAASWFTRLMHVPPDHPDHEQLRLWLSANPLHAREYQAFCELWGDFSSTANTQALAQALERRHGRRTFMRGGVLGLAGLLAVGLIWRYRQPLEFEAQYATAIGERHHVSLPDGSELYLAADTRLHVRFDQGQRQVYLLQGQAIFDVAHEASRAFQVEGGLAQVTVLGTRFVVERDKLELRVSVARGAVRVENDKGSLVLAAGDVSSSNSHTAPQRLGVAADNAFAFEQGRLVLEQAGLEEVAKSLSRYRRQPVRVLPGKGKPTINAVVQLDNVEGFIQALPSIAPIEVSNSSGVTYLRGL</sequence>
<dbReference type="GO" id="GO:0016989">
    <property type="term" value="F:sigma factor antagonist activity"/>
    <property type="evidence" value="ECO:0007669"/>
    <property type="project" value="TreeGrafter"/>
</dbReference>
<name>A0A9Q2XMP6_9PSED</name>
<proteinExistence type="predicted"/>
<keyword evidence="1" id="KW-1133">Transmembrane helix</keyword>
<dbReference type="PANTHER" id="PTHR30273">
    <property type="entry name" value="PERIPLASMIC SIGNAL SENSOR AND SIGMA FACTOR ACTIVATOR FECR-RELATED"/>
    <property type="match status" value="1"/>
</dbReference>
<dbReference type="Pfam" id="PF04773">
    <property type="entry name" value="FecR"/>
    <property type="match status" value="1"/>
</dbReference>
<evidence type="ECO:0000259" key="3">
    <source>
        <dbReference type="Pfam" id="PF16220"/>
    </source>
</evidence>
<dbReference type="EMBL" id="JAHTBI010000066">
    <property type="protein sequence ID" value="MBV6288941.1"/>
    <property type="molecule type" value="Genomic_DNA"/>
</dbReference>
<reference evidence="4" key="2">
    <citation type="journal article" date="2023" name="Plant Pathol.">
        <title>Dismantling and reorganizing Pseudomonas marginalis sensu#lato.</title>
        <authorList>
            <person name="Sawada H."/>
            <person name="Fujikawa T."/>
            <person name="Satou M."/>
        </authorList>
    </citation>
    <scope>NUCLEOTIDE SEQUENCE</scope>
    <source>
        <strain evidence="4">MAFF 301350</strain>
    </source>
</reference>